<accession>A0ABU9MA92</accession>
<reference evidence="1 2" key="1">
    <citation type="submission" date="2024-04" db="EMBL/GenBank/DDBJ databases">
        <title>Draft Genome Sequence of Isolates Cultured from Underwater Hawaii Seamounts in the North Pacific Ocean.</title>
        <authorList>
            <person name="Sharma I."/>
            <person name="Darden B."/>
            <person name="Creggett J."/>
            <person name="Taylor S."/>
            <person name="Grant M.P."/>
            <person name="Scott J."/>
            <person name="Attles S."/>
            <person name="Walker S."/>
            <person name="Johnson G."/>
            <person name="St. Cloud C."/>
        </authorList>
    </citation>
    <scope>NUCLEOTIDE SEQUENCE [LARGE SCALE GENOMIC DNA]</scope>
    <source>
        <strain evidence="1 2">03GJ23</strain>
    </source>
</reference>
<comment type="caution">
    <text evidence="1">The sequence shown here is derived from an EMBL/GenBank/DDBJ whole genome shotgun (WGS) entry which is preliminary data.</text>
</comment>
<gene>
    <name evidence="1" type="ORF">AAGW23_16710</name>
</gene>
<sequence length="46" mass="4729">MARCAGVSHSTVARIETLAKGDMGISVLVQLPEATGYVVKLAKAGQ</sequence>
<protein>
    <recommendedName>
        <fullName evidence="3">HTH cro/C1-type domain-containing protein</fullName>
    </recommendedName>
</protein>
<dbReference type="RefSeq" id="WP_342407468.1">
    <property type="nucleotide sequence ID" value="NZ_JBCFXD010000011.1"/>
</dbReference>
<organism evidence="1 2">
    <name type="scientific">Stutzerimonas chloritidismutans</name>
    <name type="common">Pseudomonas chloritidismutans</name>
    <dbReference type="NCBI Taxonomy" id="203192"/>
    <lineage>
        <taxon>Bacteria</taxon>
        <taxon>Pseudomonadati</taxon>
        <taxon>Pseudomonadota</taxon>
        <taxon>Gammaproteobacteria</taxon>
        <taxon>Pseudomonadales</taxon>
        <taxon>Pseudomonadaceae</taxon>
        <taxon>Stutzerimonas</taxon>
    </lineage>
</organism>
<dbReference type="Proteomes" id="UP001467669">
    <property type="component" value="Unassembled WGS sequence"/>
</dbReference>
<name>A0ABU9MA92_STUCH</name>
<evidence type="ECO:0000313" key="2">
    <source>
        <dbReference type="Proteomes" id="UP001467669"/>
    </source>
</evidence>
<dbReference type="EMBL" id="JBCFXD010000011">
    <property type="protein sequence ID" value="MEL7560487.1"/>
    <property type="molecule type" value="Genomic_DNA"/>
</dbReference>
<evidence type="ECO:0000313" key="1">
    <source>
        <dbReference type="EMBL" id="MEL7560487.1"/>
    </source>
</evidence>
<evidence type="ECO:0008006" key="3">
    <source>
        <dbReference type="Google" id="ProtNLM"/>
    </source>
</evidence>
<proteinExistence type="predicted"/>
<keyword evidence="2" id="KW-1185">Reference proteome</keyword>